<dbReference type="InterPro" id="IPR035097">
    <property type="entry name" value="M29_N-terminal"/>
</dbReference>
<evidence type="ECO:0000256" key="1">
    <source>
        <dbReference type="ARBA" id="ARBA00001941"/>
    </source>
</evidence>
<name>A0A177KJ16_9BACI</name>
<sequence>MTTFHEQLEKYAQLSVTTGVNVQPGQSLVVRATLDAAELVRLIVQKAYEAGAKHVYVDWSDDTVSRLKYTLAPDEAFNEFPAWNKLMMETLAEEGAAFMSIISSSPDLLKDVDSKRIAAYQKTAGTAMKKYREYIQSDKVSWTVVAAPSKEWADKVFADLPEEKRIPALWEAIFKSVRADHADPVQSWKEHDARLCEKVAVLNEKHFKTLHYTAPGTDLTIDLPDNHLWVGAGSISEQGHSFMANMPTEEVFTVPIKTGVNGYVKATKPLSYAGNIINGFTVTFEKGRIVNVTADEGEDVLRQLIETDEGAHYLGEVALVPHDSPISNAGILFFNTLFDENASNHLAIGSSYAFCIEGGKAMAQEELEKNGLNTSITHVDFMIGSADMNIDGIKQDGSREPVFRNGNWA</sequence>
<keyword evidence="5" id="KW-0031">Aminopeptidase</keyword>
<gene>
    <name evidence="10" type="ORF">AWH48_12285</name>
</gene>
<evidence type="ECO:0000313" key="10">
    <source>
        <dbReference type="EMBL" id="OAH53127.1"/>
    </source>
</evidence>
<evidence type="ECO:0000256" key="2">
    <source>
        <dbReference type="ARBA" id="ARBA00001946"/>
    </source>
</evidence>
<dbReference type="InterPro" id="IPR000787">
    <property type="entry name" value="Peptidase_M29"/>
</dbReference>
<evidence type="ECO:0000256" key="7">
    <source>
        <dbReference type="ARBA" id="ARBA00022723"/>
    </source>
</evidence>
<reference evidence="10 11" key="1">
    <citation type="submission" date="2016-01" db="EMBL/GenBank/DDBJ databases">
        <title>Investigation of taxonomic status of Bacillus aminovorans.</title>
        <authorList>
            <person name="Verma A."/>
            <person name="Pal Y."/>
            <person name="Krishnamurthi S."/>
        </authorList>
    </citation>
    <scope>NUCLEOTIDE SEQUENCE [LARGE SCALE GENOMIC DNA]</scope>
    <source>
        <strain evidence="10 11">DSM 4337</strain>
    </source>
</reference>
<evidence type="ECO:0000256" key="9">
    <source>
        <dbReference type="ARBA" id="ARBA00023049"/>
    </source>
</evidence>
<dbReference type="GO" id="GO:0004177">
    <property type="term" value="F:aminopeptidase activity"/>
    <property type="evidence" value="ECO:0007669"/>
    <property type="project" value="UniProtKB-KW"/>
</dbReference>
<dbReference type="Proteomes" id="UP000077271">
    <property type="component" value="Unassembled WGS sequence"/>
</dbReference>
<dbReference type="PANTHER" id="PTHR34448">
    <property type="entry name" value="AMINOPEPTIDASE"/>
    <property type="match status" value="1"/>
</dbReference>
<dbReference type="PANTHER" id="PTHR34448:SF3">
    <property type="entry name" value="AMINOPEPTIDASE AMPS"/>
    <property type="match status" value="1"/>
</dbReference>
<dbReference type="PRINTS" id="PR00919">
    <property type="entry name" value="THERMOPTASE"/>
</dbReference>
<proteinExistence type="inferred from homology"/>
<organism evidence="10 11">
    <name type="scientific">Domibacillus aminovorans</name>
    <dbReference type="NCBI Taxonomy" id="29332"/>
    <lineage>
        <taxon>Bacteria</taxon>
        <taxon>Bacillati</taxon>
        <taxon>Bacillota</taxon>
        <taxon>Bacilli</taxon>
        <taxon>Bacillales</taxon>
        <taxon>Bacillaceae</taxon>
        <taxon>Domibacillus</taxon>
    </lineage>
</organism>
<dbReference type="Gene3D" id="3.40.1830.10">
    <property type="entry name" value="Thermophilic metalloprotease (M29)"/>
    <property type="match status" value="1"/>
</dbReference>
<dbReference type="InterPro" id="IPR052170">
    <property type="entry name" value="M29_Exopeptidase"/>
</dbReference>
<dbReference type="OrthoDB" id="9803993at2"/>
<dbReference type="GO" id="GO:0046872">
    <property type="term" value="F:metal ion binding"/>
    <property type="evidence" value="ECO:0007669"/>
    <property type="project" value="UniProtKB-KW"/>
</dbReference>
<evidence type="ECO:0000256" key="5">
    <source>
        <dbReference type="ARBA" id="ARBA00022438"/>
    </source>
</evidence>
<dbReference type="Pfam" id="PF02073">
    <property type="entry name" value="Peptidase_M29"/>
    <property type="match status" value="1"/>
</dbReference>
<dbReference type="EMBL" id="LQWZ01000036">
    <property type="protein sequence ID" value="OAH53127.1"/>
    <property type="molecule type" value="Genomic_DNA"/>
</dbReference>
<comment type="similarity">
    <text evidence="4">Belongs to the peptidase M29 family.</text>
</comment>
<keyword evidence="8" id="KW-0378">Hydrolase</keyword>
<comment type="cofactor">
    <cofactor evidence="1">
        <name>Co(2+)</name>
        <dbReference type="ChEBI" id="CHEBI:48828"/>
    </cofactor>
</comment>
<evidence type="ECO:0000313" key="11">
    <source>
        <dbReference type="Proteomes" id="UP000077271"/>
    </source>
</evidence>
<evidence type="ECO:0000256" key="4">
    <source>
        <dbReference type="ARBA" id="ARBA00008236"/>
    </source>
</evidence>
<dbReference type="AlphaFoldDB" id="A0A177KJ16"/>
<dbReference type="SUPFAM" id="SSF144052">
    <property type="entry name" value="Thermophilic metalloprotease-like"/>
    <property type="match status" value="1"/>
</dbReference>
<comment type="caution">
    <text evidence="10">The sequence shown here is derived from an EMBL/GenBank/DDBJ whole genome shotgun (WGS) entry which is preliminary data.</text>
</comment>
<evidence type="ECO:0000256" key="3">
    <source>
        <dbReference type="ARBA" id="ARBA00001947"/>
    </source>
</evidence>
<comment type="cofactor">
    <cofactor evidence="2">
        <name>Mg(2+)</name>
        <dbReference type="ChEBI" id="CHEBI:18420"/>
    </cofactor>
</comment>
<evidence type="ECO:0000256" key="8">
    <source>
        <dbReference type="ARBA" id="ARBA00022801"/>
    </source>
</evidence>
<keyword evidence="9" id="KW-0482">Metalloprotease</keyword>
<comment type="cofactor">
    <cofactor evidence="3">
        <name>Zn(2+)</name>
        <dbReference type="ChEBI" id="CHEBI:29105"/>
    </cofactor>
</comment>
<accession>A0A177KJ16</accession>
<protein>
    <submittedName>
        <fullName evidence="10">Peptidase M29</fullName>
    </submittedName>
</protein>
<keyword evidence="7" id="KW-0479">Metal-binding</keyword>
<evidence type="ECO:0000256" key="6">
    <source>
        <dbReference type="ARBA" id="ARBA00022670"/>
    </source>
</evidence>
<dbReference type="GO" id="GO:0006508">
    <property type="term" value="P:proteolysis"/>
    <property type="evidence" value="ECO:0007669"/>
    <property type="project" value="UniProtKB-KW"/>
</dbReference>
<dbReference type="GO" id="GO:0008237">
    <property type="term" value="F:metallopeptidase activity"/>
    <property type="evidence" value="ECO:0007669"/>
    <property type="project" value="UniProtKB-KW"/>
</dbReference>
<dbReference type="RefSeq" id="WP_018395657.1">
    <property type="nucleotide sequence ID" value="NZ_LQWZ01000036.1"/>
</dbReference>
<keyword evidence="6" id="KW-0645">Protease</keyword>